<evidence type="ECO:0000256" key="4">
    <source>
        <dbReference type="ARBA" id="ARBA00010561"/>
    </source>
</evidence>
<feature type="transmembrane region" description="Helical" evidence="19">
    <location>
        <begin position="134"/>
        <end position="158"/>
    </location>
</feature>
<evidence type="ECO:0000256" key="13">
    <source>
        <dbReference type="ARBA" id="ARBA00023136"/>
    </source>
</evidence>
<protein>
    <recommendedName>
        <fullName evidence="6 19">Adenosylcobinamide-GDP ribazoletransferase</fullName>
        <ecNumber evidence="5 19">2.7.8.26</ecNumber>
    </recommendedName>
    <alternativeName>
        <fullName evidence="16 19">Cobalamin synthase</fullName>
    </alternativeName>
    <alternativeName>
        <fullName evidence="15 19">Cobalamin-5'-phosphate synthase</fullName>
    </alternativeName>
</protein>
<comment type="caution">
    <text evidence="20">The sequence shown here is derived from an EMBL/GenBank/DDBJ whole genome shotgun (WGS) entry which is preliminary data.</text>
</comment>
<gene>
    <name evidence="19 20" type="primary">cobS</name>
    <name evidence="20" type="ORF">A9E74_01583</name>
</gene>
<keyword evidence="21" id="KW-1185">Reference proteome</keyword>
<dbReference type="EMBL" id="MCRI01000014">
    <property type="protein sequence ID" value="ODN66756.1"/>
    <property type="molecule type" value="Genomic_DNA"/>
</dbReference>
<dbReference type="PANTHER" id="PTHR34148:SF1">
    <property type="entry name" value="ADENOSYLCOBINAMIDE-GDP RIBAZOLETRANSFERASE"/>
    <property type="match status" value="1"/>
</dbReference>
<comment type="pathway">
    <text evidence="3 19">Cofactor biosynthesis; adenosylcobalamin biosynthesis; adenosylcobalamin from cob(II)yrinate a,c-diamide: step 7/7.</text>
</comment>
<evidence type="ECO:0000256" key="5">
    <source>
        <dbReference type="ARBA" id="ARBA00013200"/>
    </source>
</evidence>
<keyword evidence="10 19" id="KW-0812">Transmembrane</keyword>
<evidence type="ECO:0000256" key="3">
    <source>
        <dbReference type="ARBA" id="ARBA00004663"/>
    </source>
</evidence>
<dbReference type="HAMAP" id="MF_00719">
    <property type="entry name" value="CobS"/>
    <property type="match status" value="1"/>
</dbReference>
<sequence>MRALLIALQFLTILPVRLQGEFTEQDIGRSLLFYPVVGLLIGIVISLLGWSLTSQSPMVSAILLLTVWMTITGALHLDGLADSADAWLGGIGDKAKTLSIMKDPAAGPIAVVTIVLVLLIKFVMLTVLLSQQNWWALIWSVILARTALPLLFLTTDYVRPHGLGSILKQQQSALHTRRLMLAVGVLALFSIGLFALLFGLVVFLLLRYLMERRLNGFTGDTAGAMVELLEAAILIFFVLF</sequence>
<dbReference type="Proteomes" id="UP000094379">
    <property type="component" value="Unassembled WGS sequence"/>
</dbReference>
<dbReference type="RefSeq" id="WP_069296042.1">
    <property type="nucleotide sequence ID" value="NZ_MCRI01000014.1"/>
</dbReference>
<dbReference type="Pfam" id="PF02654">
    <property type="entry name" value="CobS"/>
    <property type="match status" value="1"/>
</dbReference>
<evidence type="ECO:0000256" key="18">
    <source>
        <dbReference type="ARBA" id="ARBA00049504"/>
    </source>
</evidence>
<keyword evidence="11 19" id="KW-0460">Magnesium</keyword>
<keyword evidence="12 19" id="KW-1133">Transmembrane helix</keyword>
<feature type="transmembrane region" description="Helical" evidence="19">
    <location>
        <begin position="30"/>
        <end position="50"/>
    </location>
</feature>
<evidence type="ECO:0000256" key="11">
    <source>
        <dbReference type="ARBA" id="ARBA00022842"/>
    </source>
</evidence>
<evidence type="ECO:0000256" key="12">
    <source>
        <dbReference type="ARBA" id="ARBA00022989"/>
    </source>
</evidence>
<dbReference type="NCBIfam" id="TIGR00317">
    <property type="entry name" value="cobS"/>
    <property type="match status" value="1"/>
</dbReference>
<dbReference type="STRING" id="291169.A9E74_01583"/>
<evidence type="ECO:0000256" key="16">
    <source>
        <dbReference type="ARBA" id="ARBA00032853"/>
    </source>
</evidence>
<evidence type="ECO:0000256" key="7">
    <source>
        <dbReference type="ARBA" id="ARBA00022475"/>
    </source>
</evidence>
<evidence type="ECO:0000256" key="6">
    <source>
        <dbReference type="ARBA" id="ARBA00015850"/>
    </source>
</evidence>
<evidence type="ECO:0000256" key="1">
    <source>
        <dbReference type="ARBA" id="ARBA00001946"/>
    </source>
</evidence>
<feature type="transmembrane region" description="Helical" evidence="19">
    <location>
        <begin position="105"/>
        <end position="128"/>
    </location>
</feature>
<evidence type="ECO:0000313" key="20">
    <source>
        <dbReference type="EMBL" id="ODN66756.1"/>
    </source>
</evidence>
<keyword evidence="8 19" id="KW-0169">Cobalamin biosynthesis</keyword>
<organism evidence="20 21">
    <name type="scientific">Methylophaga muralis</name>
    <dbReference type="NCBI Taxonomy" id="291169"/>
    <lineage>
        <taxon>Bacteria</taxon>
        <taxon>Pseudomonadati</taxon>
        <taxon>Pseudomonadota</taxon>
        <taxon>Gammaproteobacteria</taxon>
        <taxon>Thiotrichales</taxon>
        <taxon>Piscirickettsiaceae</taxon>
        <taxon>Methylophaga</taxon>
    </lineage>
</organism>
<comment type="function">
    <text evidence="14 19">Joins adenosylcobinamide-GDP and alpha-ribazole to generate adenosylcobalamin (Ado-cobalamin). Also synthesizes adenosylcobalamin 5'-phosphate from adenosylcobinamide-GDP and alpha-ribazole 5'-phosphate.</text>
</comment>
<evidence type="ECO:0000256" key="17">
    <source>
        <dbReference type="ARBA" id="ARBA00048623"/>
    </source>
</evidence>
<evidence type="ECO:0000256" key="9">
    <source>
        <dbReference type="ARBA" id="ARBA00022679"/>
    </source>
</evidence>
<evidence type="ECO:0000256" key="10">
    <source>
        <dbReference type="ARBA" id="ARBA00022692"/>
    </source>
</evidence>
<evidence type="ECO:0000313" key="21">
    <source>
        <dbReference type="Proteomes" id="UP000094379"/>
    </source>
</evidence>
<accession>A0A1E3GT73</accession>
<comment type="subcellular location">
    <subcellularLocation>
        <location evidence="2 19">Cell membrane</location>
        <topology evidence="2 19">Multi-pass membrane protein</topology>
    </subcellularLocation>
</comment>
<name>A0A1E3GT73_9GAMM</name>
<dbReference type="UniPathway" id="UPA00148">
    <property type="reaction ID" value="UER00238"/>
</dbReference>
<dbReference type="PATRIC" id="fig|291169.3.peg.1591"/>
<proteinExistence type="inferred from homology"/>
<comment type="cofactor">
    <cofactor evidence="1 19">
        <name>Mg(2+)</name>
        <dbReference type="ChEBI" id="CHEBI:18420"/>
    </cofactor>
</comment>
<comment type="similarity">
    <text evidence="4 19">Belongs to the CobS family.</text>
</comment>
<keyword evidence="9 19" id="KW-0808">Transferase</keyword>
<dbReference type="PANTHER" id="PTHR34148">
    <property type="entry name" value="ADENOSYLCOBINAMIDE-GDP RIBAZOLETRANSFERASE"/>
    <property type="match status" value="1"/>
</dbReference>
<evidence type="ECO:0000256" key="15">
    <source>
        <dbReference type="ARBA" id="ARBA00032605"/>
    </source>
</evidence>
<dbReference type="GO" id="GO:0009236">
    <property type="term" value="P:cobalamin biosynthetic process"/>
    <property type="evidence" value="ECO:0007669"/>
    <property type="project" value="UniProtKB-UniRule"/>
</dbReference>
<dbReference type="GO" id="GO:0008818">
    <property type="term" value="F:cobalamin 5'-phosphate synthase activity"/>
    <property type="evidence" value="ECO:0007669"/>
    <property type="project" value="UniProtKB-UniRule"/>
</dbReference>
<dbReference type="NCBIfam" id="NF001278">
    <property type="entry name" value="PRK00235.1-5"/>
    <property type="match status" value="1"/>
</dbReference>
<evidence type="ECO:0000256" key="8">
    <source>
        <dbReference type="ARBA" id="ARBA00022573"/>
    </source>
</evidence>
<dbReference type="AlphaFoldDB" id="A0A1E3GT73"/>
<dbReference type="EC" id="2.7.8.26" evidence="5 19"/>
<dbReference type="GO" id="GO:0051073">
    <property type="term" value="F:adenosylcobinamide-GDP ribazoletransferase activity"/>
    <property type="evidence" value="ECO:0007669"/>
    <property type="project" value="UniProtKB-UniRule"/>
</dbReference>
<reference evidence="20 21" key="1">
    <citation type="submission" date="2016-07" db="EMBL/GenBank/DDBJ databases">
        <title>Draft Genome Sequence of Methylophaga muralis Bur 1.</title>
        <authorList>
            <person name="Vasilenko O.V."/>
            <person name="Doronina N.V."/>
            <person name="Shmareva M.N."/>
            <person name="Tarlachkov S.V."/>
            <person name="Mustakhimov I."/>
            <person name="Trotsenko Y.A."/>
        </authorList>
    </citation>
    <scope>NUCLEOTIDE SEQUENCE [LARGE SCALE GENOMIC DNA]</scope>
    <source>
        <strain evidence="20 21">Bur 1</strain>
    </source>
</reference>
<dbReference type="InterPro" id="IPR003805">
    <property type="entry name" value="CobS"/>
</dbReference>
<comment type="catalytic activity">
    <reaction evidence="17 19">
        <text>alpha-ribazole + adenosylcob(III)inamide-GDP = adenosylcob(III)alamin + GMP + H(+)</text>
        <dbReference type="Rhea" id="RHEA:16049"/>
        <dbReference type="ChEBI" id="CHEBI:10329"/>
        <dbReference type="ChEBI" id="CHEBI:15378"/>
        <dbReference type="ChEBI" id="CHEBI:18408"/>
        <dbReference type="ChEBI" id="CHEBI:58115"/>
        <dbReference type="ChEBI" id="CHEBI:60487"/>
        <dbReference type="EC" id="2.7.8.26"/>
    </reaction>
</comment>
<feature type="transmembrane region" description="Helical" evidence="19">
    <location>
        <begin position="221"/>
        <end position="239"/>
    </location>
</feature>
<feature type="transmembrane region" description="Helical" evidence="19">
    <location>
        <begin position="179"/>
        <end position="209"/>
    </location>
</feature>
<evidence type="ECO:0000256" key="2">
    <source>
        <dbReference type="ARBA" id="ARBA00004651"/>
    </source>
</evidence>
<evidence type="ECO:0000256" key="19">
    <source>
        <dbReference type="HAMAP-Rule" id="MF_00719"/>
    </source>
</evidence>
<dbReference type="GO" id="GO:0005886">
    <property type="term" value="C:plasma membrane"/>
    <property type="evidence" value="ECO:0007669"/>
    <property type="project" value="UniProtKB-SubCell"/>
</dbReference>
<evidence type="ECO:0000256" key="14">
    <source>
        <dbReference type="ARBA" id="ARBA00025228"/>
    </source>
</evidence>
<comment type="catalytic activity">
    <reaction evidence="18 19">
        <text>alpha-ribazole 5'-phosphate + adenosylcob(III)inamide-GDP = adenosylcob(III)alamin 5'-phosphate + GMP + H(+)</text>
        <dbReference type="Rhea" id="RHEA:23560"/>
        <dbReference type="ChEBI" id="CHEBI:15378"/>
        <dbReference type="ChEBI" id="CHEBI:57918"/>
        <dbReference type="ChEBI" id="CHEBI:58115"/>
        <dbReference type="ChEBI" id="CHEBI:60487"/>
        <dbReference type="ChEBI" id="CHEBI:60493"/>
        <dbReference type="EC" id="2.7.8.26"/>
    </reaction>
</comment>
<keyword evidence="13 19" id="KW-0472">Membrane</keyword>
<keyword evidence="7 19" id="KW-1003">Cell membrane</keyword>